<proteinExistence type="predicted"/>
<keyword evidence="2" id="KW-1185">Reference proteome</keyword>
<gene>
    <name evidence="1" type="ORF">BSP38_156</name>
</gene>
<dbReference type="EMBL" id="MH606185">
    <property type="protein sequence ID" value="AXH71198.1"/>
    <property type="molecule type" value="Genomic_DNA"/>
</dbReference>
<name>A0A345MK16_BPBSP</name>
<reference evidence="1 2" key="1">
    <citation type="submission" date="2018-07" db="EMBL/GenBank/DDBJ databases">
        <title>Complete nucleotide sequence of Bacillus phage BSP38.</title>
        <authorList>
            <person name="Ghosh K."/>
            <person name="Kim K.-P."/>
        </authorList>
    </citation>
    <scope>NUCLEOTIDE SEQUENCE [LARGE SCALE GENOMIC DNA]</scope>
</reference>
<evidence type="ECO:0000313" key="2">
    <source>
        <dbReference type="Proteomes" id="UP000260425"/>
    </source>
</evidence>
<evidence type="ECO:0000313" key="1">
    <source>
        <dbReference type="EMBL" id="AXH71198.1"/>
    </source>
</evidence>
<protein>
    <submittedName>
        <fullName evidence="1">Uncharacterized protein</fullName>
    </submittedName>
</protein>
<organism evidence="1 2">
    <name type="scientific">Bacillus phage BSP38</name>
    <dbReference type="NCBI Taxonomy" id="2283013"/>
    <lineage>
        <taxon>Viruses</taxon>
        <taxon>Duplodnaviria</taxon>
        <taxon>Heunggongvirae</taxon>
        <taxon>Uroviricota</taxon>
        <taxon>Caudoviricetes</taxon>
        <taxon>Herelleviridae</taxon>
        <taxon>Bastillevirinae</taxon>
        <taxon>Jeonjuvirus</taxon>
        <taxon>Jeonjuvirus BSP38</taxon>
    </lineage>
</organism>
<sequence length="286" mass="31977">MIRGNLTGIKAHTSNLKKLNNLLEDKDQVVYGVYYTNSFLNQRYLCRQHVLSNTVDIQNNDIELKIVTRVEEAGLLEIENTLDVLLHHAAGFIPGATPEESYTGAAPMPTPELVSADQRLYSIDLVLNMKDPEVTYQNFTLAGSKFTLVDLYQRLDEEFGHSVSLLFGEDKGLYLFSHLCNKDLTVRDMKLALDLIMNENITGKAIKGIKLETSSGLTSGVFPYEELISAYNNTNGDYIFGTAAGYIRIPKEDIGNYKFECNPEGVPGAFQLVLKSSKNTVRLYTE</sequence>
<dbReference type="Proteomes" id="UP000260425">
    <property type="component" value="Segment"/>
</dbReference>
<organismHost>
    <name type="scientific">Bacillus subtilis</name>
    <dbReference type="NCBI Taxonomy" id="1423"/>
</organismHost>
<accession>A0A345MK16</accession>